<name>A0A345MK56_BPBSP</name>
<proteinExistence type="predicted"/>
<dbReference type="PANTHER" id="PTHR12729">
    <property type="entry name" value="TRNA(HIS) GUANYLYLTRANSFERASE-RELATED"/>
    <property type="match status" value="1"/>
</dbReference>
<organismHost>
    <name type="scientific">Bacillus subtilis</name>
    <dbReference type="NCBI Taxonomy" id="1423"/>
</organismHost>
<dbReference type="Gene3D" id="3.30.70.3000">
    <property type="match status" value="1"/>
</dbReference>
<dbReference type="Pfam" id="PF04446">
    <property type="entry name" value="Thg1"/>
    <property type="match status" value="1"/>
</dbReference>
<evidence type="ECO:0000313" key="3">
    <source>
        <dbReference type="Proteomes" id="UP000260425"/>
    </source>
</evidence>
<dbReference type="GO" id="GO:0006400">
    <property type="term" value="P:tRNA modification"/>
    <property type="evidence" value="ECO:0007669"/>
    <property type="project" value="InterPro"/>
</dbReference>
<dbReference type="InterPro" id="IPR038469">
    <property type="entry name" value="tRNAHis_GuaTrfase_Thg1_sf"/>
</dbReference>
<sequence length="242" mass="28147">MSKKTTAFDDRMKCYENAYRTYLPKRLPVLIRIDGKAFHTYTKGMDKPFDSSLFGAMSETCKYLAKNIMGCKLAYTQSDEISLLLTNDSKLTTEAWFNNNLQKIVSISASLATAKFNELMREVAPERPLALFDARAWVVPKDEVCNYFLWRQQDATKNSILTVSQSQFSQKQLQNLNTSQLQDKLFLEKGINWNDLPTWQKRGVCIVKQSFEKNGALRSKWEVDYDTPIFSQDRQYIEQYVY</sequence>
<organism evidence="2 3">
    <name type="scientific">Bacillus phage BSP38</name>
    <dbReference type="NCBI Taxonomy" id="2283013"/>
    <lineage>
        <taxon>Viruses</taxon>
        <taxon>Duplodnaviria</taxon>
        <taxon>Heunggongvirae</taxon>
        <taxon>Uroviricota</taxon>
        <taxon>Caudoviricetes</taxon>
        <taxon>Herelleviridae</taxon>
        <taxon>Bastillevirinae</taxon>
        <taxon>Jeonjuvirus</taxon>
        <taxon>Jeonjuvirus BSP38</taxon>
    </lineage>
</organism>
<gene>
    <name evidence="2" type="ORF">BSP38_196</name>
</gene>
<reference evidence="2 3" key="1">
    <citation type="submission" date="2018-07" db="EMBL/GenBank/DDBJ databases">
        <title>Complete nucleotide sequence of Bacillus phage BSP38.</title>
        <authorList>
            <person name="Ghosh K."/>
            <person name="Kim K.-P."/>
        </authorList>
    </citation>
    <scope>NUCLEOTIDE SEQUENCE [LARGE SCALE GENOMIC DNA]</scope>
</reference>
<keyword evidence="3" id="KW-1185">Reference proteome</keyword>
<evidence type="ECO:0000259" key="1">
    <source>
        <dbReference type="Pfam" id="PF04446"/>
    </source>
</evidence>
<accession>A0A345MK56</accession>
<dbReference type="Proteomes" id="UP000260425">
    <property type="component" value="Segment"/>
</dbReference>
<keyword evidence="2" id="KW-0548">Nucleotidyltransferase</keyword>
<keyword evidence="2" id="KW-0808">Transferase</keyword>
<dbReference type="GO" id="GO:0008193">
    <property type="term" value="F:tRNA guanylyltransferase activity"/>
    <property type="evidence" value="ECO:0007669"/>
    <property type="project" value="InterPro"/>
</dbReference>
<dbReference type="PANTHER" id="PTHR12729:SF1">
    <property type="entry name" value="TRNAHIS GUANYLYLTRANSFERASE CATALYTIC DOMAIN-CONTAINING PROTEIN"/>
    <property type="match status" value="1"/>
</dbReference>
<evidence type="ECO:0000313" key="2">
    <source>
        <dbReference type="EMBL" id="AXH71238.1"/>
    </source>
</evidence>
<dbReference type="InterPro" id="IPR024956">
    <property type="entry name" value="tRNAHis_GuaTrfase_cat"/>
</dbReference>
<protein>
    <submittedName>
        <fullName evidence="2">Putative tRNAHis guanylyltransferase</fullName>
    </submittedName>
</protein>
<feature type="domain" description="tRNAHis guanylyltransferase catalytic" evidence="1">
    <location>
        <begin position="10"/>
        <end position="140"/>
    </location>
</feature>
<dbReference type="EMBL" id="MH606185">
    <property type="protein sequence ID" value="AXH71238.1"/>
    <property type="molecule type" value="Genomic_DNA"/>
</dbReference>
<dbReference type="InterPro" id="IPR007537">
    <property type="entry name" value="tRNAHis_GuaTrfase_Thg1"/>
</dbReference>
<dbReference type="GO" id="GO:0000287">
    <property type="term" value="F:magnesium ion binding"/>
    <property type="evidence" value="ECO:0007669"/>
    <property type="project" value="InterPro"/>
</dbReference>